<proteinExistence type="predicted"/>
<dbReference type="PANTHER" id="PTHR12558:SF13">
    <property type="entry name" value="CELL DIVISION CYCLE PROTEIN 27 HOMOLOG"/>
    <property type="match status" value="1"/>
</dbReference>
<evidence type="ECO:0000256" key="2">
    <source>
        <dbReference type="SAM" id="SignalP"/>
    </source>
</evidence>
<keyword evidence="1" id="KW-0802">TPR repeat</keyword>
<dbReference type="SMART" id="SM00028">
    <property type="entry name" value="TPR"/>
    <property type="match status" value="4"/>
</dbReference>
<dbReference type="Proteomes" id="UP001165381">
    <property type="component" value="Unassembled WGS sequence"/>
</dbReference>
<dbReference type="Pfam" id="PF12895">
    <property type="entry name" value="ANAPC3"/>
    <property type="match status" value="1"/>
</dbReference>
<dbReference type="EMBL" id="JAMFLZ010000006">
    <property type="protein sequence ID" value="MCL6296017.1"/>
    <property type="molecule type" value="Genomic_DNA"/>
</dbReference>
<feature type="signal peptide" evidence="2">
    <location>
        <begin position="1"/>
        <end position="19"/>
    </location>
</feature>
<feature type="repeat" description="TPR" evidence="1">
    <location>
        <begin position="126"/>
        <end position="159"/>
    </location>
</feature>
<dbReference type="PANTHER" id="PTHR12558">
    <property type="entry name" value="CELL DIVISION CYCLE 16,23,27"/>
    <property type="match status" value="1"/>
</dbReference>
<protein>
    <submittedName>
        <fullName evidence="3">Tetratricopeptide repeat protein</fullName>
    </submittedName>
</protein>
<keyword evidence="2" id="KW-0732">Signal</keyword>
<accession>A0ABT0QGB7</accession>
<dbReference type="Pfam" id="PF13181">
    <property type="entry name" value="TPR_8"/>
    <property type="match status" value="1"/>
</dbReference>
<gene>
    <name evidence="3" type="ORF">M3P09_13480</name>
</gene>
<dbReference type="PROSITE" id="PS50005">
    <property type="entry name" value="TPR"/>
    <property type="match status" value="2"/>
</dbReference>
<reference evidence="3" key="1">
    <citation type="submission" date="2022-05" db="EMBL/GenBank/DDBJ databases">
        <authorList>
            <person name="Park J.-S."/>
        </authorList>
    </citation>
    <scope>NUCLEOTIDE SEQUENCE</scope>
    <source>
        <strain evidence="3">2012CJ34-3</strain>
    </source>
</reference>
<sequence>MKPLLFLLVLFINTSYLNAQSTIEELVKKGIEYHDDGNFDLAIKTYAEALKLDPKSTLVNYEISLSYFHNKNYKKAIEHSDNILKQRASHMLQAYLTKGSSLDLLGKTKESIKLFEKAIKKEKSHYLLYYNLALNYYNIGDLEKAENNVVKAIENNSNHSSSHLMLANIHNYKGNTVQTLLAVHYYLFLEPDSVRSIEAYMMLHDRFGGNVSKEKDKPNSINISLSSLGGDSKFGAAELMVGMLEASKSLEENEGKTDDEMFITNTGSFFTVLGELKKKKDKEIWWTFYTTFFYELAKSEHLETYCHYINQSGNKNSRKWVQENNEKLNAFGDWLKTNNL</sequence>
<feature type="chain" id="PRO_5045602086" evidence="2">
    <location>
        <begin position="20"/>
        <end position="340"/>
    </location>
</feature>
<evidence type="ECO:0000256" key="1">
    <source>
        <dbReference type="PROSITE-ProRule" id="PRU00339"/>
    </source>
</evidence>
<evidence type="ECO:0000313" key="4">
    <source>
        <dbReference type="Proteomes" id="UP001165381"/>
    </source>
</evidence>
<dbReference type="InterPro" id="IPR011990">
    <property type="entry name" value="TPR-like_helical_dom_sf"/>
</dbReference>
<dbReference type="InterPro" id="IPR019734">
    <property type="entry name" value="TPR_rpt"/>
</dbReference>
<evidence type="ECO:0000313" key="3">
    <source>
        <dbReference type="EMBL" id="MCL6296017.1"/>
    </source>
</evidence>
<name>A0ABT0QGB7_9FLAO</name>
<dbReference type="RefSeq" id="WP_099564102.1">
    <property type="nucleotide sequence ID" value="NZ_JAMFLZ010000006.1"/>
</dbReference>
<feature type="repeat" description="TPR" evidence="1">
    <location>
        <begin position="23"/>
        <end position="56"/>
    </location>
</feature>
<dbReference type="Gene3D" id="1.25.40.10">
    <property type="entry name" value="Tetratricopeptide repeat domain"/>
    <property type="match status" value="2"/>
</dbReference>
<keyword evidence="4" id="KW-1185">Reference proteome</keyword>
<dbReference type="SUPFAM" id="SSF48452">
    <property type="entry name" value="TPR-like"/>
    <property type="match status" value="1"/>
</dbReference>
<comment type="caution">
    <text evidence="3">The sequence shown here is derived from an EMBL/GenBank/DDBJ whole genome shotgun (WGS) entry which is preliminary data.</text>
</comment>
<organism evidence="3 4">
    <name type="scientific">Jejuia spongiicola</name>
    <dbReference type="NCBI Taxonomy" id="2942207"/>
    <lineage>
        <taxon>Bacteria</taxon>
        <taxon>Pseudomonadati</taxon>
        <taxon>Bacteroidota</taxon>
        <taxon>Flavobacteriia</taxon>
        <taxon>Flavobacteriales</taxon>
        <taxon>Flavobacteriaceae</taxon>
        <taxon>Jejuia</taxon>
    </lineage>
</organism>